<comment type="subunit">
    <text evidence="3">Homodimer.</text>
</comment>
<dbReference type="FunFam" id="3.40.640.10:FF:000015">
    <property type="entry name" value="Aspartate aminotransferase"/>
    <property type="match status" value="1"/>
</dbReference>
<dbReference type="PRINTS" id="PR00799">
    <property type="entry name" value="TRANSAMINASE"/>
</dbReference>
<dbReference type="GO" id="GO:0033585">
    <property type="term" value="P:L-phenylalanine biosynthetic process from chorismate via phenylpyruvate"/>
    <property type="evidence" value="ECO:0007669"/>
    <property type="project" value="TreeGrafter"/>
</dbReference>
<dbReference type="Proteomes" id="UP000516028">
    <property type="component" value="Chromosome"/>
</dbReference>
<dbReference type="Gene3D" id="3.90.1150.10">
    <property type="entry name" value="Aspartate Aminotransferase, domain 1"/>
    <property type="match status" value="1"/>
</dbReference>
<dbReference type="AlphaFoldDB" id="A0A7H0GKG2"/>
<organism evidence="9 10">
    <name type="scientific">Diaphorobacter aerolatus</name>
    <dbReference type="NCBI Taxonomy" id="1288495"/>
    <lineage>
        <taxon>Bacteria</taxon>
        <taxon>Pseudomonadati</taxon>
        <taxon>Pseudomonadota</taxon>
        <taxon>Betaproteobacteria</taxon>
        <taxon>Burkholderiales</taxon>
        <taxon>Comamonadaceae</taxon>
        <taxon>Diaphorobacter</taxon>
    </lineage>
</organism>
<dbReference type="EC" id="2.6.1.-" evidence="7"/>
<feature type="domain" description="Aminotransferase class I/classII large" evidence="8">
    <location>
        <begin position="29"/>
        <end position="394"/>
    </location>
</feature>
<dbReference type="RefSeq" id="WP_187724373.1">
    <property type="nucleotide sequence ID" value="NZ_CP060783.1"/>
</dbReference>
<dbReference type="PANTHER" id="PTHR11879:SF37">
    <property type="entry name" value="AROMATIC-AMINO-ACID AMINOTRANSFERASE"/>
    <property type="match status" value="1"/>
</dbReference>
<dbReference type="InterPro" id="IPR015424">
    <property type="entry name" value="PyrdxlP-dep_Trfase"/>
</dbReference>
<comment type="similarity">
    <text evidence="2 7">Belongs to the class-I pyridoxal-phosphate-dependent aminotransferase family.</text>
</comment>
<evidence type="ECO:0000256" key="6">
    <source>
        <dbReference type="ARBA" id="ARBA00022898"/>
    </source>
</evidence>
<gene>
    <name evidence="9" type="ORF">H9K75_00575</name>
</gene>
<protein>
    <recommendedName>
        <fullName evidence="7">Aminotransferase</fullName>
        <ecNumber evidence="7">2.6.1.-</ecNumber>
    </recommendedName>
</protein>
<evidence type="ECO:0000313" key="10">
    <source>
        <dbReference type="Proteomes" id="UP000516028"/>
    </source>
</evidence>
<dbReference type="GO" id="GO:0005829">
    <property type="term" value="C:cytosol"/>
    <property type="evidence" value="ECO:0007669"/>
    <property type="project" value="TreeGrafter"/>
</dbReference>
<sequence>MSLFTAVEMAPRDPILGLNDQFNADTNPNKVNLGVGVYFDDNGKLPLLKCVQAAEKAMMDKPTARGYLPIDGIASYDSAVKTLVFGADSEVVTSGRVATVQAVGGTGGLKIGADFLKKLNPDAKVLISDPSWENHKAIFTNAGFEVGTYKYYDAANRKVNFDGMLADLNAAAPGTIVVLHACCHNPTGYDITAEQWAKVIEAVKSRDLVAFLDMAYQGFGQGLKEDGAVIGKFVAAGLNIFVSTSFSKSFSLYGERVGALSVVASDKDEAARVLSQLKIVIRTNYSNPPTHGGAVVSAVLNDAALRAQWEEELGEMRVRIKAMRQKLVDGLKAAGVKEDMSFITTQIGMFSYSGLSKDQMMRLRSEFGVYGTDTGRMCVAALNSKNIEYVCKAIAAVV</sequence>
<dbReference type="Pfam" id="PF00155">
    <property type="entry name" value="Aminotran_1_2"/>
    <property type="match status" value="1"/>
</dbReference>
<dbReference type="CDD" id="cd00609">
    <property type="entry name" value="AAT_like"/>
    <property type="match status" value="1"/>
</dbReference>
<dbReference type="PANTHER" id="PTHR11879">
    <property type="entry name" value="ASPARTATE AMINOTRANSFERASE"/>
    <property type="match status" value="1"/>
</dbReference>
<proteinExistence type="inferred from homology"/>
<dbReference type="InterPro" id="IPR004839">
    <property type="entry name" value="Aminotransferase_I/II_large"/>
</dbReference>
<evidence type="ECO:0000256" key="4">
    <source>
        <dbReference type="ARBA" id="ARBA00022576"/>
    </source>
</evidence>
<dbReference type="InterPro" id="IPR015422">
    <property type="entry name" value="PyrdxlP-dep_Trfase_small"/>
</dbReference>
<dbReference type="FunFam" id="3.90.1150.10:FF:000001">
    <property type="entry name" value="Aspartate aminotransferase"/>
    <property type="match status" value="1"/>
</dbReference>
<evidence type="ECO:0000256" key="3">
    <source>
        <dbReference type="ARBA" id="ARBA00011738"/>
    </source>
</evidence>
<comment type="cofactor">
    <cofactor evidence="1 7">
        <name>pyridoxal 5'-phosphate</name>
        <dbReference type="ChEBI" id="CHEBI:597326"/>
    </cofactor>
</comment>
<dbReference type="KEGG" id="daer:H9K75_00575"/>
<keyword evidence="6" id="KW-0663">Pyridoxal phosphate</keyword>
<dbReference type="EMBL" id="CP060783">
    <property type="protein sequence ID" value="QNP48778.1"/>
    <property type="molecule type" value="Genomic_DNA"/>
</dbReference>
<evidence type="ECO:0000256" key="2">
    <source>
        <dbReference type="ARBA" id="ARBA00007441"/>
    </source>
</evidence>
<dbReference type="NCBIfam" id="NF006719">
    <property type="entry name" value="PRK09257.1"/>
    <property type="match status" value="1"/>
</dbReference>
<dbReference type="GO" id="GO:0042802">
    <property type="term" value="F:identical protein binding"/>
    <property type="evidence" value="ECO:0007669"/>
    <property type="project" value="TreeGrafter"/>
</dbReference>
<dbReference type="PROSITE" id="PS00105">
    <property type="entry name" value="AA_TRANSFER_CLASS_1"/>
    <property type="match status" value="1"/>
</dbReference>
<dbReference type="InterPro" id="IPR015421">
    <property type="entry name" value="PyrdxlP-dep_Trfase_major"/>
</dbReference>
<dbReference type="GO" id="GO:0030170">
    <property type="term" value="F:pyridoxal phosphate binding"/>
    <property type="evidence" value="ECO:0007669"/>
    <property type="project" value="InterPro"/>
</dbReference>
<dbReference type="GO" id="GO:0004838">
    <property type="term" value="F:L-tyrosine-2-oxoglutarate transaminase activity"/>
    <property type="evidence" value="ECO:0007669"/>
    <property type="project" value="TreeGrafter"/>
</dbReference>
<keyword evidence="5 7" id="KW-0808">Transferase</keyword>
<evidence type="ECO:0000259" key="8">
    <source>
        <dbReference type="Pfam" id="PF00155"/>
    </source>
</evidence>
<evidence type="ECO:0000256" key="5">
    <source>
        <dbReference type="ARBA" id="ARBA00022679"/>
    </source>
</evidence>
<evidence type="ECO:0000313" key="9">
    <source>
        <dbReference type="EMBL" id="QNP48778.1"/>
    </source>
</evidence>
<evidence type="ECO:0000256" key="7">
    <source>
        <dbReference type="RuleBase" id="RU000481"/>
    </source>
</evidence>
<dbReference type="InterPro" id="IPR000796">
    <property type="entry name" value="Asp_trans"/>
</dbReference>
<dbReference type="SUPFAM" id="SSF53383">
    <property type="entry name" value="PLP-dependent transferases"/>
    <property type="match status" value="1"/>
</dbReference>
<reference evidence="9 10" key="1">
    <citation type="submission" date="2020-08" db="EMBL/GenBank/DDBJ databases">
        <title>Genome sequence of Diaphorobacter aerolatus KACC 16536T.</title>
        <authorList>
            <person name="Hyun D.-W."/>
            <person name="Bae J.-W."/>
        </authorList>
    </citation>
    <scope>NUCLEOTIDE SEQUENCE [LARGE SCALE GENOMIC DNA]</scope>
    <source>
        <strain evidence="9 10">KACC 16536</strain>
    </source>
</reference>
<evidence type="ECO:0000256" key="1">
    <source>
        <dbReference type="ARBA" id="ARBA00001933"/>
    </source>
</evidence>
<accession>A0A7H0GKG2</accession>
<keyword evidence="10" id="KW-1185">Reference proteome</keyword>
<keyword evidence="4 7" id="KW-0032">Aminotransferase</keyword>
<dbReference type="InterPro" id="IPR004838">
    <property type="entry name" value="NHTrfase_class1_PyrdxlP-BS"/>
</dbReference>
<name>A0A7H0GKG2_9BURK</name>
<dbReference type="Gene3D" id="3.40.640.10">
    <property type="entry name" value="Type I PLP-dependent aspartate aminotransferase-like (Major domain)"/>
    <property type="match status" value="1"/>
</dbReference>